<feature type="transmembrane region" description="Helical" evidence="6">
    <location>
        <begin position="194"/>
        <end position="213"/>
    </location>
</feature>
<dbReference type="OrthoDB" id="9792579at2"/>
<keyword evidence="3 6" id="KW-0812">Transmembrane</keyword>
<reference evidence="8" key="1">
    <citation type="submission" date="2016-10" db="EMBL/GenBank/DDBJ databases">
        <authorList>
            <person name="Varghese N."/>
            <person name="Submissions S."/>
        </authorList>
    </citation>
    <scope>NUCLEOTIDE SEQUENCE [LARGE SCALE GENOMIC DNA]</scope>
    <source>
        <strain evidence="8">GAS106B</strain>
    </source>
</reference>
<dbReference type="PANTHER" id="PTHR43370">
    <property type="entry name" value="SUGAR ABC TRANSPORTER INTEGRAL MEMBRANE PROTEIN-RELATED"/>
    <property type="match status" value="1"/>
</dbReference>
<dbReference type="GO" id="GO:0022857">
    <property type="term" value="F:transmembrane transporter activity"/>
    <property type="evidence" value="ECO:0007669"/>
    <property type="project" value="InterPro"/>
</dbReference>
<keyword evidence="2" id="KW-1003">Cell membrane</keyword>
<keyword evidence="5 6" id="KW-0472">Membrane</keyword>
<organism evidence="7 8">
    <name type="scientific">Paraburkholderia fungorum</name>
    <dbReference type="NCBI Taxonomy" id="134537"/>
    <lineage>
        <taxon>Bacteria</taxon>
        <taxon>Pseudomonadati</taxon>
        <taxon>Pseudomonadota</taxon>
        <taxon>Betaproteobacteria</taxon>
        <taxon>Burkholderiales</taxon>
        <taxon>Burkholderiaceae</taxon>
        <taxon>Paraburkholderia</taxon>
    </lineage>
</organism>
<dbReference type="InterPro" id="IPR001851">
    <property type="entry name" value="ABC_transp_permease"/>
</dbReference>
<evidence type="ECO:0000256" key="3">
    <source>
        <dbReference type="ARBA" id="ARBA00022692"/>
    </source>
</evidence>
<evidence type="ECO:0000256" key="2">
    <source>
        <dbReference type="ARBA" id="ARBA00022475"/>
    </source>
</evidence>
<dbReference type="EMBL" id="FNKP01000002">
    <property type="protein sequence ID" value="SDR30375.1"/>
    <property type="molecule type" value="Genomic_DNA"/>
</dbReference>
<feature type="transmembrane region" description="Helical" evidence="6">
    <location>
        <begin position="219"/>
        <end position="238"/>
    </location>
</feature>
<sequence>MNAEFVAVFVGSSIRFAAPLMLASTGELISERAGVLNMSVEGMMLSGAFLGAAGAWATGNASLGLAIGMLGVLPIALLQAFLSVTLRANQIVTGIGINILALGATTLAYRELFGERSSAVIPGLARWSPPGLGAIPVIGEPVFHQVWLVYLGLAILVATSLVMRRTALGVALHAVGAAPKSVDQSGLSVTKLRYGAVLFSGVMSGAAGCFISIGDIHTFTEGMTSGAGYLAIAAIIFGNWKIGRTVGACLLFGAASALQFQLPLIGVHVPTALLVMLPYLLALIAVAGLIGRQTAPLALTQPFRR</sequence>
<feature type="transmembrane region" description="Helical" evidence="6">
    <location>
        <begin position="63"/>
        <end position="84"/>
    </location>
</feature>
<dbReference type="Proteomes" id="UP000183487">
    <property type="component" value="Unassembled WGS sequence"/>
</dbReference>
<dbReference type="CDD" id="cd06580">
    <property type="entry name" value="TM_PBP1_transp_TpRbsC_like"/>
    <property type="match status" value="1"/>
</dbReference>
<accession>A0A1H1HY44</accession>
<dbReference type="PANTHER" id="PTHR43370:SF1">
    <property type="entry name" value="GUANOSINE ABC TRANSPORTER PERMEASE PROTEIN NUPQ"/>
    <property type="match status" value="1"/>
</dbReference>
<dbReference type="GO" id="GO:0005886">
    <property type="term" value="C:plasma membrane"/>
    <property type="evidence" value="ECO:0007669"/>
    <property type="project" value="UniProtKB-SubCell"/>
</dbReference>
<dbReference type="Pfam" id="PF02653">
    <property type="entry name" value="BPD_transp_2"/>
    <property type="match status" value="1"/>
</dbReference>
<keyword evidence="4 6" id="KW-1133">Transmembrane helix</keyword>
<dbReference type="AlphaFoldDB" id="A0A1H1HY44"/>
<evidence type="ECO:0000256" key="1">
    <source>
        <dbReference type="ARBA" id="ARBA00004651"/>
    </source>
</evidence>
<feature type="transmembrane region" description="Helical" evidence="6">
    <location>
        <begin position="6"/>
        <end position="23"/>
    </location>
</feature>
<evidence type="ECO:0000313" key="7">
    <source>
        <dbReference type="EMBL" id="SDR30375.1"/>
    </source>
</evidence>
<feature type="transmembrane region" description="Helical" evidence="6">
    <location>
        <begin position="271"/>
        <end position="291"/>
    </location>
</feature>
<feature type="transmembrane region" description="Helical" evidence="6">
    <location>
        <begin position="142"/>
        <end position="163"/>
    </location>
</feature>
<name>A0A1H1HY44_9BURK</name>
<protein>
    <submittedName>
        <fullName evidence="7">Nucleoside ABC transporter membrane protein</fullName>
    </submittedName>
</protein>
<keyword evidence="8" id="KW-1185">Reference proteome</keyword>
<evidence type="ECO:0000256" key="4">
    <source>
        <dbReference type="ARBA" id="ARBA00022989"/>
    </source>
</evidence>
<gene>
    <name evidence="7" type="ORF">SAMN05443245_4426</name>
</gene>
<dbReference type="RefSeq" id="WP_074768605.1">
    <property type="nucleotide sequence ID" value="NZ_FNKP01000002.1"/>
</dbReference>
<evidence type="ECO:0000313" key="8">
    <source>
        <dbReference type="Proteomes" id="UP000183487"/>
    </source>
</evidence>
<comment type="subcellular location">
    <subcellularLocation>
        <location evidence="1">Cell membrane</location>
        <topology evidence="1">Multi-pass membrane protein</topology>
    </subcellularLocation>
</comment>
<evidence type="ECO:0000256" key="5">
    <source>
        <dbReference type="ARBA" id="ARBA00023136"/>
    </source>
</evidence>
<proteinExistence type="predicted"/>
<feature type="transmembrane region" description="Helical" evidence="6">
    <location>
        <begin position="245"/>
        <end position="265"/>
    </location>
</feature>
<feature type="transmembrane region" description="Helical" evidence="6">
    <location>
        <begin position="91"/>
        <end position="109"/>
    </location>
</feature>
<evidence type="ECO:0000256" key="6">
    <source>
        <dbReference type="SAM" id="Phobius"/>
    </source>
</evidence>
<feature type="transmembrane region" description="Helical" evidence="6">
    <location>
        <begin position="35"/>
        <end position="57"/>
    </location>
</feature>